<dbReference type="GO" id="GO:0051301">
    <property type="term" value="P:cell division"/>
    <property type="evidence" value="ECO:0007669"/>
    <property type="project" value="UniProtKB-KW"/>
</dbReference>
<feature type="domain" description="Mur ligase C-terminal" evidence="13">
    <location>
        <begin position="336"/>
        <end position="454"/>
    </location>
</feature>
<keyword evidence="6 10" id="KW-0133">Cell shape</keyword>
<evidence type="ECO:0000256" key="6">
    <source>
        <dbReference type="ARBA" id="ARBA00022960"/>
    </source>
</evidence>
<evidence type="ECO:0000256" key="8">
    <source>
        <dbReference type="ARBA" id="ARBA00023306"/>
    </source>
</evidence>
<comment type="function">
    <text evidence="10 11">Involved in cell wall formation. Catalyzes the final step in the synthesis of UDP-N-acetylmuramoyl-pentapeptide, the precursor of murein.</text>
</comment>
<gene>
    <name evidence="10" type="primary">murF</name>
    <name evidence="15" type="ordered locus">Cyagr_0354</name>
</gene>
<dbReference type="Pfam" id="PF01225">
    <property type="entry name" value="Mur_ligase"/>
    <property type="match status" value="1"/>
</dbReference>
<dbReference type="GO" id="GO:0047480">
    <property type="term" value="F:UDP-N-acetylmuramoyl-tripeptide-D-alanyl-D-alanine ligase activity"/>
    <property type="evidence" value="ECO:0007669"/>
    <property type="project" value="UniProtKB-UniRule"/>
</dbReference>
<dbReference type="SUPFAM" id="SSF53244">
    <property type="entry name" value="MurD-like peptide ligases, peptide-binding domain"/>
    <property type="match status" value="1"/>
</dbReference>
<dbReference type="Pfam" id="PF08245">
    <property type="entry name" value="Mur_ligase_M"/>
    <property type="match status" value="1"/>
</dbReference>
<dbReference type="HAMAP" id="MF_02019">
    <property type="entry name" value="MurF"/>
    <property type="match status" value="1"/>
</dbReference>
<comment type="similarity">
    <text evidence="10">Belongs to the MurCDEF family. MurF subfamily.</text>
</comment>
<dbReference type="GO" id="GO:0008360">
    <property type="term" value="P:regulation of cell shape"/>
    <property type="evidence" value="ECO:0007669"/>
    <property type="project" value="UniProtKB-KW"/>
</dbReference>
<evidence type="ECO:0000313" key="15">
    <source>
        <dbReference type="EMBL" id="AFY27548.1"/>
    </source>
</evidence>
<feature type="domain" description="Mur ligase N-terminal catalytic" evidence="12">
    <location>
        <begin position="27"/>
        <end position="106"/>
    </location>
</feature>
<reference evidence="16" key="1">
    <citation type="journal article" date="2013" name="Proc. Natl. Acad. Sci. U.S.A.">
        <title>Improving the coverage of the cyanobacterial phylum using diversity-driven genome sequencing.</title>
        <authorList>
            <person name="Shih P.M."/>
            <person name="Wu D."/>
            <person name="Latifi A."/>
            <person name="Axen S.D."/>
            <person name="Fewer D.P."/>
            <person name="Talla E."/>
            <person name="Calteau A."/>
            <person name="Cai F."/>
            <person name="Tandeau de Marsac N."/>
            <person name="Rippka R."/>
            <person name="Herdman M."/>
            <person name="Sivonen K."/>
            <person name="Coursin T."/>
            <person name="Laurent T."/>
            <person name="Goodwin L."/>
            <person name="Nolan M."/>
            <person name="Davenport K.W."/>
            <person name="Han C.S."/>
            <person name="Rubin E.M."/>
            <person name="Eisen J.A."/>
            <person name="Woyke T."/>
            <person name="Gugger M."/>
            <person name="Kerfeld C.A."/>
        </authorList>
    </citation>
    <scope>NUCLEOTIDE SEQUENCE [LARGE SCALE GENOMIC DNA]</scope>
    <source>
        <strain evidence="16">ATCC 27147 / PCC 6307</strain>
    </source>
</reference>
<dbReference type="STRING" id="292564.Cyagr_0354"/>
<keyword evidence="2 10" id="KW-0436">Ligase</keyword>
<dbReference type="AlphaFoldDB" id="K9P3J2"/>
<dbReference type="GO" id="GO:0071555">
    <property type="term" value="P:cell wall organization"/>
    <property type="evidence" value="ECO:0007669"/>
    <property type="project" value="UniProtKB-KW"/>
</dbReference>
<keyword evidence="4 10" id="KW-0547">Nucleotide-binding</keyword>
<dbReference type="GO" id="GO:0009252">
    <property type="term" value="P:peptidoglycan biosynthetic process"/>
    <property type="evidence" value="ECO:0007669"/>
    <property type="project" value="UniProtKB-UniRule"/>
</dbReference>
<dbReference type="SUPFAM" id="SSF53623">
    <property type="entry name" value="MurD-like peptide ligases, catalytic domain"/>
    <property type="match status" value="1"/>
</dbReference>
<evidence type="ECO:0000256" key="5">
    <source>
        <dbReference type="ARBA" id="ARBA00022840"/>
    </source>
</evidence>
<dbReference type="PANTHER" id="PTHR43024">
    <property type="entry name" value="UDP-N-ACETYLMURAMOYL-TRIPEPTIDE--D-ALANYL-D-ALANINE LIGASE"/>
    <property type="match status" value="1"/>
</dbReference>
<evidence type="ECO:0000259" key="12">
    <source>
        <dbReference type="Pfam" id="PF01225"/>
    </source>
</evidence>
<evidence type="ECO:0000256" key="4">
    <source>
        <dbReference type="ARBA" id="ARBA00022741"/>
    </source>
</evidence>
<evidence type="ECO:0000256" key="10">
    <source>
        <dbReference type="HAMAP-Rule" id="MF_02019"/>
    </source>
</evidence>
<protein>
    <recommendedName>
        <fullName evidence="10 11">UDP-N-acetylmuramoyl-tripeptide--D-alanyl-D-alanine ligase</fullName>
        <ecNumber evidence="10 11">6.3.2.10</ecNumber>
    </recommendedName>
    <alternativeName>
        <fullName evidence="10">D-alanyl-D-alanine-adding enzyme</fullName>
    </alternativeName>
</protein>
<evidence type="ECO:0000259" key="13">
    <source>
        <dbReference type="Pfam" id="PF02875"/>
    </source>
</evidence>
<evidence type="ECO:0000313" key="16">
    <source>
        <dbReference type="Proteomes" id="UP000010388"/>
    </source>
</evidence>
<keyword evidence="7 10" id="KW-0573">Peptidoglycan synthesis</keyword>
<comment type="pathway">
    <text evidence="10 11">Cell wall biogenesis; peptidoglycan biosynthesis.</text>
</comment>
<feature type="domain" description="Mur ligase central" evidence="14">
    <location>
        <begin position="119"/>
        <end position="308"/>
    </location>
</feature>
<dbReference type="InterPro" id="IPR005863">
    <property type="entry name" value="UDP-N-AcMur_synth"/>
</dbReference>
<dbReference type="EC" id="6.3.2.10" evidence="10 11"/>
<dbReference type="GO" id="GO:0005737">
    <property type="term" value="C:cytoplasm"/>
    <property type="evidence" value="ECO:0007669"/>
    <property type="project" value="UniProtKB-SubCell"/>
</dbReference>
<keyword evidence="1 10" id="KW-0963">Cytoplasm</keyword>
<dbReference type="GO" id="GO:0008766">
    <property type="term" value="F:UDP-N-acetylmuramoylalanyl-D-glutamyl-2,6-diaminopimelate-D-alanyl-D-alanine ligase activity"/>
    <property type="evidence" value="ECO:0007669"/>
    <property type="project" value="RHEA"/>
</dbReference>
<evidence type="ECO:0000256" key="11">
    <source>
        <dbReference type="RuleBase" id="RU004136"/>
    </source>
</evidence>
<dbReference type="Gene3D" id="3.40.1390.10">
    <property type="entry name" value="MurE/MurF, N-terminal domain"/>
    <property type="match status" value="1"/>
</dbReference>
<dbReference type="EMBL" id="CP003495">
    <property type="protein sequence ID" value="AFY27548.1"/>
    <property type="molecule type" value="Genomic_DNA"/>
</dbReference>
<keyword evidence="5 10" id="KW-0067">ATP-binding</keyword>
<evidence type="ECO:0000256" key="1">
    <source>
        <dbReference type="ARBA" id="ARBA00022490"/>
    </source>
</evidence>
<dbReference type="OrthoDB" id="9801978at2"/>
<dbReference type="Gene3D" id="3.40.1190.10">
    <property type="entry name" value="Mur-like, catalytic domain"/>
    <property type="match status" value="1"/>
</dbReference>
<dbReference type="InterPro" id="IPR013221">
    <property type="entry name" value="Mur_ligase_cen"/>
</dbReference>
<dbReference type="InterPro" id="IPR035911">
    <property type="entry name" value="MurE/MurF_N"/>
</dbReference>
<dbReference type="PANTHER" id="PTHR43024:SF1">
    <property type="entry name" value="UDP-N-ACETYLMURAMOYL-TRIPEPTIDE--D-ALANYL-D-ALANINE LIGASE"/>
    <property type="match status" value="1"/>
</dbReference>
<dbReference type="RefSeq" id="WP_015108004.1">
    <property type="nucleotide sequence ID" value="NC_019675.1"/>
</dbReference>
<dbReference type="NCBIfam" id="TIGR01143">
    <property type="entry name" value="murF"/>
    <property type="match status" value="1"/>
</dbReference>
<dbReference type="Proteomes" id="UP000010388">
    <property type="component" value="Chromosome"/>
</dbReference>
<dbReference type="InterPro" id="IPR051046">
    <property type="entry name" value="MurCDEF_CellWall_CoF430Synth"/>
</dbReference>
<dbReference type="Gene3D" id="3.90.190.20">
    <property type="entry name" value="Mur ligase, C-terminal domain"/>
    <property type="match status" value="1"/>
</dbReference>
<evidence type="ECO:0000259" key="14">
    <source>
        <dbReference type="Pfam" id="PF08245"/>
    </source>
</evidence>
<dbReference type="KEGG" id="cgc:Cyagr_0354"/>
<comment type="subcellular location">
    <subcellularLocation>
        <location evidence="10 11">Cytoplasm</location>
    </subcellularLocation>
</comment>
<dbReference type="InterPro" id="IPR036565">
    <property type="entry name" value="Mur-like_cat_sf"/>
</dbReference>
<keyword evidence="8 10" id="KW-0131">Cell cycle</keyword>
<comment type="catalytic activity">
    <reaction evidence="10 11">
        <text>D-alanyl-D-alanine + UDP-N-acetyl-alpha-D-muramoyl-L-alanyl-gamma-D-glutamyl-meso-2,6-diaminopimelate + ATP = UDP-N-acetyl-alpha-D-muramoyl-L-alanyl-gamma-D-glutamyl-meso-2,6-diaminopimeloyl-D-alanyl-D-alanine + ADP + phosphate + H(+)</text>
        <dbReference type="Rhea" id="RHEA:28374"/>
        <dbReference type="ChEBI" id="CHEBI:15378"/>
        <dbReference type="ChEBI" id="CHEBI:30616"/>
        <dbReference type="ChEBI" id="CHEBI:43474"/>
        <dbReference type="ChEBI" id="CHEBI:57822"/>
        <dbReference type="ChEBI" id="CHEBI:61386"/>
        <dbReference type="ChEBI" id="CHEBI:83905"/>
        <dbReference type="ChEBI" id="CHEBI:456216"/>
        <dbReference type="EC" id="6.3.2.10"/>
    </reaction>
</comment>
<dbReference type="HOGENOM" id="CLU_031507_1_1_3"/>
<dbReference type="InterPro" id="IPR036615">
    <property type="entry name" value="Mur_ligase_C_dom_sf"/>
</dbReference>
<sequence>MLLPFEPLRQLWGEPLMAPGTAAPAPIRRVSTDSRGDLAGALFVPLVGERFDGHRFVADAFAAGAAAAVVQRDRLDGSALAELVAGGGGPIWPVDDTLVAYQQLARLWRRQLGLPVVAVTGSAGKTTTRELIRAALAPLGPVVASSGNENNDVGAPLTVLKAGTGTAALVVEMGMRGLGEIDRLTRCTEPDVAVITNIGTAHIGRLGSREAIGQAKCEITAGLGPEGVLVIPAGDPLLEQSLARVWRGRVVRVALEDEAADFPAGVPAAELVGRLEGPSLRLLDGPSLPLPLEGRHNAHNLLLAVAVARELGVPATALGDLAVELPGGRARRSQLGGVELLDETYNASPEAVLAALELLAAPGGACEGRRYAVLGTMLELGERSLELHRQVAGRARALGLDGLVIVAAEAEAQAMLAAAAGLPRLARAVTPEEAASLLLDWLEPGDRVLLKASRGVALERAIPLLEAGLDPAA</sequence>
<dbReference type="Pfam" id="PF02875">
    <property type="entry name" value="Mur_ligase_C"/>
    <property type="match status" value="1"/>
</dbReference>
<evidence type="ECO:0000256" key="9">
    <source>
        <dbReference type="ARBA" id="ARBA00023316"/>
    </source>
</evidence>
<keyword evidence="9 10" id="KW-0961">Cell wall biogenesis/degradation</keyword>
<dbReference type="GO" id="GO:0005524">
    <property type="term" value="F:ATP binding"/>
    <property type="evidence" value="ECO:0007669"/>
    <property type="project" value="UniProtKB-UniRule"/>
</dbReference>
<dbReference type="InterPro" id="IPR004101">
    <property type="entry name" value="Mur_ligase_C"/>
</dbReference>
<evidence type="ECO:0000256" key="2">
    <source>
        <dbReference type="ARBA" id="ARBA00022598"/>
    </source>
</evidence>
<dbReference type="SUPFAM" id="SSF63418">
    <property type="entry name" value="MurE/MurF N-terminal domain"/>
    <property type="match status" value="1"/>
</dbReference>
<evidence type="ECO:0000256" key="3">
    <source>
        <dbReference type="ARBA" id="ARBA00022618"/>
    </source>
</evidence>
<evidence type="ECO:0000256" key="7">
    <source>
        <dbReference type="ARBA" id="ARBA00022984"/>
    </source>
</evidence>
<accession>K9P3J2</accession>
<organism evidence="15 16">
    <name type="scientific">Cyanobium gracile (strain ATCC 27147 / PCC 6307)</name>
    <dbReference type="NCBI Taxonomy" id="292564"/>
    <lineage>
        <taxon>Bacteria</taxon>
        <taxon>Bacillati</taxon>
        <taxon>Cyanobacteriota</taxon>
        <taxon>Cyanophyceae</taxon>
        <taxon>Synechococcales</taxon>
        <taxon>Prochlorococcaceae</taxon>
        <taxon>Cyanobium</taxon>
    </lineage>
</organism>
<dbReference type="eggNOG" id="COG0770">
    <property type="taxonomic scope" value="Bacteria"/>
</dbReference>
<name>K9P3J2_CYAGP</name>
<dbReference type="UniPathway" id="UPA00219"/>
<dbReference type="PATRIC" id="fig|292564.3.peg.314"/>
<dbReference type="InterPro" id="IPR000713">
    <property type="entry name" value="Mur_ligase_N"/>
</dbReference>
<feature type="binding site" evidence="10">
    <location>
        <begin position="121"/>
        <end position="127"/>
    </location>
    <ligand>
        <name>ATP</name>
        <dbReference type="ChEBI" id="CHEBI:30616"/>
    </ligand>
</feature>
<proteinExistence type="inferred from homology"/>
<keyword evidence="3 10" id="KW-0132">Cell division</keyword>